<dbReference type="InterPro" id="IPR029010">
    <property type="entry name" value="ThuA-like"/>
</dbReference>
<evidence type="ECO:0000259" key="2">
    <source>
        <dbReference type="Pfam" id="PF06283"/>
    </source>
</evidence>
<evidence type="ECO:0000313" key="3">
    <source>
        <dbReference type="EMBL" id="THG96207.1"/>
    </source>
</evidence>
<feature type="signal peptide" evidence="1">
    <location>
        <begin position="1"/>
        <end position="16"/>
    </location>
</feature>
<protein>
    <recommendedName>
        <fullName evidence="2">ThuA-like domain-containing protein</fullName>
    </recommendedName>
</protein>
<name>A0A4S4KFF0_9APHY</name>
<dbReference type="AlphaFoldDB" id="A0A4S4KFF0"/>
<dbReference type="Proteomes" id="UP000309038">
    <property type="component" value="Unassembled WGS sequence"/>
</dbReference>
<dbReference type="PANTHER" id="PTHR40469">
    <property type="entry name" value="SECRETED GLYCOSYL HYDROLASE"/>
    <property type="match status" value="1"/>
</dbReference>
<dbReference type="EMBL" id="SGPJ01000253">
    <property type="protein sequence ID" value="THG96207.1"/>
    <property type="molecule type" value="Genomic_DNA"/>
</dbReference>
<keyword evidence="1" id="KW-0732">Signal</keyword>
<keyword evidence="4" id="KW-1185">Reference proteome</keyword>
<reference evidence="3 4" key="1">
    <citation type="submission" date="2019-02" db="EMBL/GenBank/DDBJ databases">
        <title>Genome sequencing of the rare red list fungi Phlebia centrifuga.</title>
        <authorList>
            <person name="Buettner E."/>
            <person name="Kellner H."/>
        </authorList>
    </citation>
    <scope>NUCLEOTIDE SEQUENCE [LARGE SCALE GENOMIC DNA]</scope>
    <source>
        <strain evidence="3 4">DSM 108282</strain>
    </source>
</reference>
<feature type="domain" description="ThuA-like" evidence="2">
    <location>
        <begin position="28"/>
        <end position="167"/>
    </location>
</feature>
<dbReference type="Gene3D" id="3.40.50.880">
    <property type="match status" value="1"/>
</dbReference>
<feature type="chain" id="PRO_5020580261" description="ThuA-like domain-containing protein" evidence="1">
    <location>
        <begin position="17"/>
        <end position="167"/>
    </location>
</feature>
<gene>
    <name evidence="3" type="ORF">EW026_g5584</name>
</gene>
<sequence length="167" mass="18277">MHIALILSTVIGISRAKGLAADQACSARALIYSATADFRHDSIPTAVQALITNGPASNVQFDHTEDQTWFTDDRLAQYDAIVFLQNTGEVLDTNGQAAFQRYIDSGGNFVGIHAASDCLRNSTFFDRELGAHFDYHPEIQNAIIDVIGPSHPSTANLPAQWHVFDEM</sequence>
<dbReference type="Pfam" id="PF06283">
    <property type="entry name" value="ThuA"/>
    <property type="match status" value="1"/>
</dbReference>
<accession>A0A4S4KFF0</accession>
<dbReference type="PANTHER" id="PTHR40469:SF2">
    <property type="entry name" value="GALACTOSE-BINDING DOMAIN-LIKE SUPERFAMILY PROTEIN"/>
    <property type="match status" value="1"/>
</dbReference>
<evidence type="ECO:0000313" key="4">
    <source>
        <dbReference type="Proteomes" id="UP000309038"/>
    </source>
</evidence>
<comment type="caution">
    <text evidence="3">The sequence shown here is derived from an EMBL/GenBank/DDBJ whole genome shotgun (WGS) entry which is preliminary data.</text>
</comment>
<evidence type="ECO:0000256" key="1">
    <source>
        <dbReference type="SAM" id="SignalP"/>
    </source>
</evidence>
<proteinExistence type="predicted"/>
<organism evidence="3 4">
    <name type="scientific">Hermanssonia centrifuga</name>
    <dbReference type="NCBI Taxonomy" id="98765"/>
    <lineage>
        <taxon>Eukaryota</taxon>
        <taxon>Fungi</taxon>
        <taxon>Dikarya</taxon>
        <taxon>Basidiomycota</taxon>
        <taxon>Agaricomycotina</taxon>
        <taxon>Agaricomycetes</taxon>
        <taxon>Polyporales</taxon>
        <taxon>Meruliaceae</taxon>
        <taxon>Hermanssonia</taxon>
    </lineage>
</organism>
<dbReference type="InterPro" id="IPR029062">
    <property type="entry name" value="Class_I_gatase-like"/>
</dbReference>
<dbReference type="SUPFAM" id="SSF52317">
    <property type="entry name" value="Class I glutamine amidotransferase-like"/>
    <property type="match status" value="1"/>
</dbReference>